<dbReference type="Proteomes" id="UP000268350">
    <property type="component" value="Unassembled WGS sequence"/>
</dbReference>
<evidence type="ECO:0000256" key="6">
    <source>
        <dbReference type="ARBA" id="ARBA00023034"/>
    </source>
</evidence>
<dbReference type="SUPFAM" id="SSF74788">
    <property type="entry name" value="Cullin repeat-like"/>
    <property type="match status" value="1"/>
</dbReference>
<dbReference type="AlphaFoldDB" id="A0A3B0JAZ3"/>
<dbReference type="InterPro" id="IPR016159">
    <property type="entry name" value="Cullin_repeat-like_dom_sf"/>
</dbReference>
<evidence type="ECO:0000256" key="5">
    <source>
        <dbReference type="ARBA" id="ARBA00022927"/>
    </source>
</evidence>
<evidence type="ECO:0000256" key="7">
    <source>
        <dbReference type="ARBA" id="ARBA00023136"/>
    </source>
</evidence>
<comment type="subunit">
    <text evidence="9">Component of the conserved oligomeric Golgi complex which is composed of eight different subunits and is required for normal Golgi morphology and localization.</text>
</comment>
<dbReference type="GO" id="GO:0015031">
    <property type="term" value="P:protein transport"/>
    <property type="evidence" value="ECO:0007669"/>
    <property type="project" value="UniProtKB-UniRule"/>
</dbReference>
<dbReference type="EMBL" id="OUUW01000004">
    <property type="protein sequence ID" value="SPP79517.1"/>
    <property type="molecule type" value="Genomic_DNA"/>
</dbReference>
<evidence type="ECO:0000313" key="11">
    <source>
        <dbReference type="Proteomes" id="UP000268350"/>
    </source>
</evidence>
<evidence type="ECO:0000256" key="2">
    <source>
        <dbReference type="ARBA" id="ARBA00006419"/>
    </source>
</evidence>
<dbReference type="PANTHER" id="PTHR21311:SF0">
    <property type="entry name" value="CONSERVED OLIGOMERIC GOLGI COMPLEX SUBUNIT 8"/>
    <property type="match status" value="1"/>
</dbReference>
<dbReference type="OrthoDB" id="1661054at2759"/>
<proteinExistence type="inferred from homology"/>
<evidence type="ECO:0000313" key="10">
    <source>
        <dbReference type="EMBL" id="SPP79517.1"/>
    </source>
</evidence>
<gene>
    <name evidence="10" type="ORF">DGUA_6G012378</name>
</gene>
<keyword evidence="4 9" id="KW-0813">Transport</keyword>
<organism evidence="10 11">
    <name type="scientific">Drosophila guanche</name>
    <name type="common">Fruit fly</name>
    <dbReference type="NCBI Taxonomy" id="7266"/>
    <lineage>
        <taxon>Eukaryota</taxon>
        <taxon>Metazoa</taxon>
        <taxon>Ecdysozoa</taxon>
        <taxon>Arthropoda</taxon>
        <taxon>Hexapoda</taxon>
        <taxon>Insecta</taxon>
        <taxon>Pterygota</taxon>
        <taxon>Neoptera</taxon>
        <taxon>Endopterygota</taxon>
        <taxon>Diptera</taxon>
        <taxon>Brachycera</taxon>
        <taxon>Muscomorpha</taxon>
        <taxon>Ephydroidea</taxon>
        <taxon>Drosophilidae</taxon>
        <taxon>Drosophila</taxon>
        <taxon>Sophophora</taxon>
    </lineage>
</organism>
<keyword evidence="7 9" id="KW-0472">Membrane</keyword>
<accession>A0A3B0JAZ3</accession>
<dbReference type="InterPro" id="IPR016632">
    <property type="entry name" value="COG8_Metazoal_Plant"/>
</dbReference>
<dbReference type="PIRSF" id="PIRSF015415">
    <property type="entry name" value="COG8"/>
    <property type="match status" value="1"/>
</dbReference>
<comment type="similarity">
    <text evidence="2 9">Belongs to the COG8 family.</text>
</comment>
<keyword evidence="11" id="KW-1185">Reference proteome</keyword>
<evidence type="ECO:0000256" key="8">
    <source>
        <dbReference type="ARBA" id="ARBA00031347"/>
    </source>
</evidence>
<dbReference type="Pfam" id="PF04124">
    <property type="entry name" value="Dor1"/>
    <property type="match status" value="1"/>
</dbReference>
<evidence type="ECO:0000256" key="3">
    <source>
        <dbReference type="ARBA" id="ARBA00020983"/>
    </source>
</evidence>
<comment type="subcellular location">
    <subcellularLocation>
        <location evidence="1 9">Golgi apparatus membrane</location>
        <topology evidence="1 9">Peripheral membrane protein</topology>
    </subcellularLocation>
</comment>
<reference evidence="11" key="1">
    <citation type="submission" date="2018-01" db="EMBL/GenBank/DDBJ databases">
        <authorList>
            <person name="Alioto T."/>
            <person name="Alioto T."/>
        </authorList>
    </citation>
    <scope>NUCLEOTIDE SEQUENCE [LARGE SCALE GENOMIC DNA]</scope>
</reference>
<sequence>MEFVDKMDLENERVLKLIFPDGVPDNLRGNPELDNYLGKLGTYKVEQLKKEQARLADETKSILEQTQDLAISNYKTFITTAENSRSIFNEFRKTEEQVGTLIGKLPEFSGKCEHFLKDSAELNEQRRLNSITLQRNAQLLEILELPQLMERCIREGRYEEALELAAYVQNLGQHQGHISVVNSIVHAVEALWHTMLVQLVAQLRSDLQLPKCLQIVGYLRRMQAFGDNELKLKFLQARDSWLTSCLEAIPTADAQQHLTKTIEITRINLFNIITQYRAIFPEEEAAAKVTSGALRPLQGVSCNGDRLFQAWLHNKINAFLETLEKDLQRGVGSIETVLGQCMYFGLSFSRVGADFRALMAPIFVGVVQRKFVASIEQVNEQFEEELERFTLINKVTLHSRKQVDAATLSASEHESFAPPETLLDFYPLAALCNGYLNALNELRLCAPLALATDVTHCLQQSLQLVAQRVLAFYRQEQQAFTGNERESFVKLCSCLAYDLVPYVQRCIHGVFPPQSLTLHLGTSLLQLEQQQLTYLQQPRILEPLKHLLPTKVLVQPQPAQAAVLEPKPSANLPVAAEG</sequence>
<evidence type="ECO:0000256" key="9">
    <source>
        <dbReference type="PIRNR" id="PIRNR015415"/>
    </source>
</evidence>
<dbReference type="PANTHER" id="PTHR21311">
    <property type="entry name" value="CONSERVED OLIGOMERIC GOLGI COMPLEX COMPONENT 8"/>
    <property type="match status" value="1"/>
</dbReference>
<dbReference type="InterPro" id="IPR007255">
    <property type="entry name" value="COG8"/>
</dbReference>
<evidence type="ECO:0000256" key="4">
    <source>
        <dbReference type="ARBA" id="ARBA00022448"/>
    </source>
</evidence>
<dbReference type="GO" id="GO:0006891">
    <property type="term" value="P:intra-Golgi vesicle-mediated transport"/>
    <property type="evidence" value="ECO:0007669"/>
    <property type="project" value="TreeGrafter"/>
</dbReference>
<protein>
    <recommendedName>
        <fullName evidence="3 9">Conserved oligomeric Golgi complex subunit 8</fullName>
        <shortName evidence="9">COG complex subunit 8</shortName>
    </recommendedName>
    <alternativeName>
        <fullName evidence="8 9">Component of oligomeric Golgi complex 8</fullName>
    </alternativeName>
</protein>
<name>A0A3B0JAZ3_DROGU</name>
<dbReference type="GO" id="GO:0000139">
    <property type="term" value="C:Golgi membrane"/>
    <property type="evidence" value="ECO:0007669"/>
    <property type="project" value="UniProtKB-SubCell"/>
</dbReference>
<dbReference type="STRING" id="7266.A0A3B0JAZ3"/>
<evidence type="ECO:0000256" key="1">
    <source>
        <dbReference type="ARBA" id="ARBA00004395"/>
    </source>
</evidence>
<keyword evidence="6 9" id="KW-0333">Golgi apparatus</keyword>
<dbReference type="OMA" id="QRCIHGV"/>
<keyword evidence="5 9" id="KW-0653">Protein transport</keyword>
<dbReference type="GO" id="GO:0017119">
    <property type="term" value="C:Golgi transport complex"/>
    <property type="evidence" value="ECO:0007669"/>
    <property type="project" value="UniProtKB-UniRule"/>
</dbReference>